<dbReference type="SUPFAM" id="SSF51182">
    <property type="entry name" value="RmlC-like cupins"/>
    <property type="match status" value="1"/>
</dbReference>
<accession>A0A1G6LVF7</accession>
<dbReference type="InterPro" id="IPR011051">
    <property type="entry name" value="RmlC_Cupin_sf"/>
</dbReference>
<keyword evidence="3" id="KW-1185">Reference proteome</keyword>
<dbReference type="InterPro" id="IPR013096">
    <property type="entry name" value="Cupin_2"/>
</dbReference>
<protein>
    <submittedName>
        <fullName evidence="2">Dimethylsulfoniopropionate lyase DddW</fullName>
    </submittedName>
</protein>
<dbReference type="OrthoDB" id="5592106at2"/>
<name>A0A1G6LVF7_9RHOB</name>
<dbReference type="STRING" id="639004.SAMN04488239_102338"/>
<evidence type="ECO:0000313" key="3">
    <source>
        <dbReference type="Proteomes" id="UP000199628"/>
    </source>
</evidence>
<keyword evidence="2" id="KW-0456">Lyase</keyword>
<dbReference type="Proteomes" id="UP000199628">
    <property type="component" value="Unassembled WGS sequence"/>
</dbReference>
<proteinExistence type="predicted"/>
<gene>
    <name evidence="2" type="ORF">SAMN04488239_102338</name>
</gene>
<dbReference type="RefSeq" id="WP_093028197.1">
    <property type="nucleotide sequence ID" value="NZ_FMZV01000002.1"/>
</dbReference>
<dbReference type="GO" id="GO:0016829">
    <property type="term" value="F:lyase activity"/>
    <property type="evidence" value="ECO:0007669"/>
    <property type="project" value="UniProtKB-KW"/>
</dbReference>
<dbReference type="AlphaFoldDB" id="A0A1G6LVF7"/>
<dbReference type="Gene3D" id="2.60.120.10">
    <property type="entry name" value="Jelly Rolls"/>
    <property type="match status" value="1"/>
</dbReference>
<dbReference type="Pfam" id="PF07883">
    <property type="entry name" value="Cupin_2"/>
    <property type="match status" value="1"/>
</dbReference>
<dbReference type="EMBL" id="FMZV01000002">
    <property type="protein sequence ID" value="SDC47210.1"/>
    <property type="molecule type" value="Genomic_DNA"/>
</dbReference>
<organism evidence="2 3">
    <name type="scientific">Ruegeria marina</name>
    <dbReference type="NCBI Taxonomy" id="639004"/>
    <lineage>
        <taxon>Bacteria</taxon>
        <taxon>Pseudomonadati</taxon>
        <taxon>Pseudomonadota</taxon>
        <taxon>Alphaproteobacteria</taxon>
        <taxon>Rhodobacterales</taxon>
        <taxon>Roseobacteraceae</taxon>
        <taxon>Ruegeria</taxon>
    </lineage>
</organism>
<reference evidence="3" key="1">
    <citation type="submission" date="2016-10" db="EMBL/GenBank/DDBJ databases">
        <authorList>
            <person name="Varghese N."/>
            <person name="Submissions S."/>
        </authorList>
    </citation>
    <scope>NUCLEOTIDE SEQUENCE [LARGE SCALE GENOMIC DNA]</scope>
    <source>
        <strain evidence="3">CGMCC 1.9108</strain>
    </source>
</reference>
<sequence length="152" mass="15991">MTDLLDSFAAEIGTATPLHQASNLPHAPLAVDAAHVPLSGGTDPAYGEVRWRTLINGTPEAPRDMVLGIAEFGPGDRLLPHRHTPAEFYFGLEGSGTVTIDGMPHHIAPGIALYIPGDAEHGTVAGPEGLRFAYGFPSAGFESIEYRFSASA</sequence>
<dbReference type="InterPro" id="IPR014710">
    <property type="entry name" value="RmlC-like_jellyroll"/>
</dbReference>
<evidence type="ECO:0000259" key="1">
    <source>
        <dbReference type="Pfam" id="PF07883"/>
    </source>
</evidence>
<feature type="domain" description="Cupin type-2" evidence="1">
    <location>
        <begin position="69"/>
        <end position="124"/>
    </location>
</feature>
<evidence type="ECO:0000313" key="2">
    <source>
        <dbReference type="EMBL" id="SDC47210.1"/>
    </source>
</evidence>